<proteinExistence type="predicted"/>
<evidence type="ECO:0000313" key="8">
    <source>
        <dbReference type="Ensembl" id="ENSEBUP00000000178.1"/>
    </source>
</evidence>
<dbReference type="PROSITE" id="PS50092">
    <property type="entry name" value="TSP1"/>
    <property type="match status" value="3"/>
</dbReference>
<dbReference type="InterPro" id="IPR013273">
    <property type="entry name" value="ADAMTS/ADAMTS-like"/>
</dbReference>
<evidence type="ECO:0000256" key="2">
    <source>
        <dbReference type="ARBA" id="ARBA00022525"/>
    </source>
</evidence>
<dbReference type="SMART" id="SM00209">
    <property type="entry name" value="TSP1"/>
    <property type="match status" value="4"/>
</dbReference>
<dbReference type="Proteomes" id="UP000694388">
    <property type="component" value="Unplaced"/>
</dbReference>
<feature type="compositionally biased region" description="Basic and acidic residues" evidence="5">
    <location>
        <begin position="503"/>
        <end position="513"/>
    </location>
</feature>
<dbReference type="InterPro" id="IPR000884">
    <property type="entry name" value="TSP1_rpt"/>
</dbReference>
<organism evidence="8 9">
    <name type="scientific">Eptatretus burgeri</name>
    <name type="common">Inshore hagfish</name>
    <dbReference type="NCBI Taxonomy" id="7764"/>
    <lineage>
        <taxon>Eukaryota</taxon>
        <taxon>Metazoa</taxon>
        <taxon>Chordata</taxon>
        <taxon>Craniata</taxon>
        <taxon>Vertebrata</taxon>
        <taxon>Cyclostomata</taxon>
        <taxon>Myxini</taxon>
        <taxon>Myxiniformes</taxon>
        <taxon>Myxinidae</taxon>
        <taxon>Eptatretinae</taxon>
        <taxon>Eptatretus</taxon>
    </lineage>
</organism>
<evidence type="ECO:0000256" key="1">
    <source>
        <dbReference type="ARBA" id="ARBA00004613"/>
    </source>
</evidence>
<evidence type="ECO:0000256" key="4">
    <source>
        <dbReference type="PIRSR" id="PIRSR613273-3"/>
    </source>
</evidence>
<dbReference type="FunFam" id="2.60.120.830:FF:000001">
    <property type="entry name" value="A disintegrin and metalloproteinase with thrombospondin motifs 1"/>
    <property type="match status" value="1"/>
</dbReference>
<dbReference type="PRINTS" id="PR01857">
    <property type="entry name" value="ADAMTSFAMILY"/>
</dbReference>
<dbReference type="GeneTree" id="ENSGT00940000164640"/>
<feature type="domain" description="ADAMTS/ADAMTS-like cysteine-rich" evidence="7">
    <location>
        <begin position="224"/>
        <end position="266"/>
    </location>
</feature>
<dbReference type="GO" id="GO:0004222">
    <property type="term" value="F:metalloendopeptidase activity"/>
    <property type="evidence" value="ECO:0007669"/>
    <property type="project" value="TreeGrafter"/>
</dbReference>
<dbReference type="GO" id="GO:0006508">
    <property type="term" value="P:proteolysis"/>
    <property type="evidence" value="ECO:0007669"/>
    <property type="project" value="TreeGrafter"/>
</dbReference>
<dbReference type="PANTHER" id="PTHR13723:SF314">
    <property type="entry name" value="ADAMTS-LIKE PROTEIN 2"/>
    <property type="match status" value="1"/>
</dbReference>
<dbReference type="Pfam" id="PF19236">
    <property type="entry name" value="ADAMTS_CR_3"/>
    <property type="match status" value="1"/>
</dbReference>
<keyword evidence="3 4" id="KW-1015">Disulfide bond</keyword>
<evidence type="ECO:0000259" key="7">
    <source>
        <dbReference type="Pfam" id="PF19236"/>
    </source>
</evidence>
<keyword evidence="2" id="KW-0964">Secreted</keyword>
<dbReference type="InterPro" id="IPR045371">
    <property type="entry name" value="ADAMTS_CR_3"/>
</dbReference>
<reference evidence="8" key="2">
    <citation type="submission" date="2025-09" db="UniProtKB">
        <authorList>
            <consortium name="Ensembl"/>
        </authorList>
    </citation>
    <scope>IDENTIFICATION</scope>
</reference>
<name>A0A8C4N352_EPTBU</name>
<accession>A0A8C4N352</accession>
<reference evidence="8" key="1">
    <citation type="submission" date="2025-08" db="UniProtKB">
        <authorList>
            <consortium name="Ensembl"/>
        </authorList>
    </citation>
    <scope>IDENTIFICATION</scope>
</reference>
<keyword evidence="9" id="KW-1185">Reference proteome</keyword>
<feature type="domain" description="ADAMTS/ADAMTS-like Spacer 1" evidence="6">
    <location>
        <begin position="269"/>
        <end position="384"/>
    </location>
</feature>
<feature type="region of interest" description="Disordered" evidence="5">
    <location>
        <begin position="484"/>
        <end position="520"/>
    </location>
</feature>
<dbReference type="GO" id="GO:0031012">
    <property type="term" value="C:extracellular matrix"/>
    <property type="evidence" value="ECO:0007669"/>
    <property type="project" value="TreeGrafter"/>
</dbReference>
<dbReference type="InterPro" id="IPR010294">
    <property type="entry name" value="ADAMTS_spacer1"/>
</dbReference>
<dbReference type="SUPFAM" id="SSF82895">
    <property type="entry name" value="TSP-1 type 1 repeat"/>
    <property type="match status" value="4"/>
</dbReference>
<dbReference type="InterPro" id="IPR036383">
    <property type="entry name" value="TSP1_rpt_sf"/>
</dbReference>
<feature type="disulfide bond" evidence="4">
    <location>
        <begin position="113"/>
        <end position="153"/>
    </location>
</feature>
<feature type="disulfide bond" evidence="4">
    <location>
        <begin position="128"/>
        <end position="143"/>
    </location>
</feature>
<dbReference type="PANTHER" id="PTHR13723">
    <property type="entry name" value="ADAMTS A DISINTEGRIN AND METALLOPROTEASE WITH THROMBOSPONDIN MOTIFS PROTEASE"/>
    <property type="match status" value="1"/>
</dbReference>
<protein>
    <submittedName>
        <fullName evidence="8">Si:ch211-267e7.3</fullName>
    </submittedName>
</protein>
<dbReference type="Pfam" id="PF05986">
    <property type="entry name" value="ADAMTS_spacer1"/>
    <property type="match status" value="1"/>
</dbReference>
<dbReference type="Ensembl" id="ENSEBUT00000000467.1">
    <property type="protein sequence ID" value="ENSEBUP00000000178.1"/>
    <property type="gene ID" value="ENSEBUG00000000397.1"/>
</dbReference>
<dbReference type="Gene3D" id="2.60.120.830">
    <property type="match status" value="1"/>
</dbReference>
<feature type="disulfide bond" evidence="4">
    <location>
        <begin position="117"/>
        <end position="158"/>
    </location>
</feature>
<dbReference type="InterPro" id="IPR050439">
    <property type="entry name" value="ADAMTS_ADAMTS-like"/>
</dbReference>
<dbReference type="GO" id="GO:0030198">
    <property type="term" value="P:extracellular matrix organization"/>
    <property type="evidence" value="ECO:0007669"/>
    <property type="project" value="InterPro"/>
</dbReference>
<dbReference type="Pfam" id="PF19030">
    <property type="entry name" value="TSP1_ADAMTS"/>
    <property type="match status" value="2"/>
</dbReference>
<dbReference type="Pfam" id="PF00090">
    <property type="entry name" value="TSP_1"/>
    <property type="match status" value="1"/>
</dbReference>
<evidence type="ECO:0000259" key="6">
    <source>
        <dbReference type="Pfam" id="PF05986"/>
    </source>
</evidence>
<dbReference type="Gene3D" id="2.20.100.10">
    <property type="entry name" value="Thrombospondin type-1 (TSP1) repeat"/>
    <property type="match status" value="3"/>
</dbReference>
<evidence type="ECO:0000256" key="3">
    <source>
        <dbReference type="ARBA" id="ARBA00023157"/>
    </source>
</evidence>
<sequence length="759" mass="84455">MKVRGAKRTEPLSDSRYCQRGQLFCKFTRCKAEMLFVVRASASPPQPPTQLLLLLLPILLLPTLSRSRGIPLRSSSRFSYPTQDRGCDVAVPQPSRVEQVAQWWGEWSTWMACSRTCGGGIMSQERHCLQQRHLLAQGGENHCTGSSSRHQLCNVQACPPNSRSFRVEQCSVFNSKAYDGKYFTWIPFYPDDYINISNKPCDLQCTTSDGERQLTVRARDGTSCKDRSTQGVCIAGRCEPVGCDGILYSAKHLDKCGVCSGDSTSCMRVAGNFREASNNVGYVHVTNLPIGATDIQVIEKKRSDNVLAVSDHMGNFYINGNFMVDNPRNFRIAGTVFKYRRPFSPLTDGFEYIMATGPTKQPLNVMVLNENGKLQYVTYEYTVPRATRFEAPLKPPIHRKASQEGTENGFGKPLSSSVEVAGVGAIELYDTGGSGLITDNLGLRANEIPIKRQEVVSWQDFDLPSGSRMLSSLPRHSEGIASRTREMVSGKKLKNRVSTADNRSVEDHHEQEGRWFPGHNDSSERETILIASAHLGDVVESTVNGYDVSGTERDISLADVYRWKVSAYAPCSSTCTTAGISTSYAICVRYDGVEVDEAYCDALTRPEPTHEFCTGRECQPRWETSHWSSCSRSCGEGLQFRTVRCWKMLAVGFDSSVYAEICEAGPLPRPADRKICKNSLCGPQWETSEWSKCSAQCGQEGVQRREVRCSVEESKCDVEVRPPDTQRCTAPPCDRRWSASEWGPVWIRVGKGNELLMTG</sequence>
<evidence type="ECO:0000256" key="5">
    <source>
        <dbReference type="SAM" id="MobiDB-lite"/>
    </source>
</evidence>
<evidence type="ECO:0000313" key="9">
    <source>
        <dbReference type="Proteomes" id="UP000694388"/>
    </source>
</evidence>
<dbReference type="GO" id="GO:0005576">
    <property type="term" value="C:extracellular region"/>
    <property type="evidence" value="ECO:0007669"/>
    <property type="project" value="UniProtKB-SubCell"/>
</dbReference>
<comment type="subcellular location">
    <subcellularLocation>
        <location evidence="1">Secreted</location>
    </subcellularLocation>
</comment>
<dbReference type="AlphaFoldDB" id="A0A8C4N352"/>